<dbReference type="AlphaFoldDB" id="A0AAW1D1E5"/>
<dbReference type="Proteomes" id="UP001461498">
    <property type="component" value="Unassembled WGS sequence"/>
</dbReference>
<evidence type="ECO:0000256" key="2">
    <source>
        <dbReference type="ARBA" id="ARBA00022801"/>
    </source>
</evidence>
<evidence type="ECO:0000313" key="11">
    <source>
        <dbReference type="Proteomes" id="UP001461498"/>
    </source>
</evidence>
<dbReference type="PROSITE" id="PS00134">
    <property type="entry name" value="TRYPSIN_HIS"/>
    <property type="match status" value="1"/>
</dbReference>
<evidence type="ECO:0000259" key="9">
    <source>
        <dbReference type="PROSITE" id="PS50287"/>
    </source>
</evidence>
<dbReference type="PANTHER" id="PTHR24252:SF16">
    <property type="entry name" value="TRANSMEMBRANE SERINE PROTEASE 15"/>
    <property type="match status" value="1"/>
</dbReference>
<feature type="disulfide bond" evidence="5">
    <location>
        <begin position="426"/>
        <end position="444"/>
    </location>
</feature>
<dbReference type="InterPro" id="IPR033116">
    <property type="entry name" value="TRYPSIN_SER"/>
</dbReference>
<keyword evidence="1 7" id="KW-0645">Protease</keyword>
<proteinExistence type="predicted"/>
<dbReference type="GO" id="GO:0006508">
    <property type="term" value="P:proteolysis"/>
    <property type="evidence" value="ECO:0007669"/>
    <property type="project" value="UniProtKB-KW"/>
</dbReference>
<evidence type="ECO:0000256" key="7">
    <source>
        <dbReference type="RuleBase" id="RU363034"/>
    </source>
</evidence>
<dbReference type="FunFam" id="2.40.10.10:FF:000003">
    <property type="entry name" value="Transmembrane serine protease 3"/>
    <property type="match status" value="1"/>
</dbReference>
<comment type="caution">
    <text evidence="6">Lacks conserved residue(s) required for the propagation of feature annotation.</text>
</comment>
<dbReference type="InterPro" id="IPR036055">
    <property type="entry name" value="LDL_receptor-like_sf"/>
</dbReference>
<dbReference type="SUPFAM" id="SSF57424">
    <property type="entry name" value="LDL receptor-like module"/>
    <property type="match status" value="2"/>
</dbReference>
<dbReference type="GO" id="GO:0004252">
    <property type="term" value="F:serine-type endopeptidase activity"/>
    <property type="evidence" value="ECO:0007669"/>
    <property type="project" value="InterPro"/>
</dbReference>
<keyword evidence="4 5" id="KW-1015">Disulfide bond</keyword>
<dbReference type="Pfam" id="PF00089">
    <property type="entry name" value="Trypsin"/>
    <property type="match status" value="1"/>
</dbReference>
<evidence type="ECO:0000256" key="5">
    <source>
        <dbReference type="PROSITE-ProRule" id="PRU00124"/>
    </source>
</evidence>
<dbReference type="InterPro" id="IPR002172">
    <property type="entry name" value="LDrepeatLR_classA_rpt"/>
</dbReference>
<comment type="caution">
    <text evidence="10">The sequence shown here is derived from an EMBL/GenBank/DDBJ whole genome shotgun (WGS) entry which is preliminary data.</text>
</comment>
<sequence length="454" mass="50657">MCIEPTQICDGFPHCPYGDDEKNCITLAPSVEMANGKNYHPAGYLIIRKEGEWGKMCMQNFDNVISKSKTDWNMEDLGQSVCKSLTYRNFDGIYKKKDENAGSVSAPPVYYELSYTGDKNDSYNYRRTSREIFSFQKTTCIENDVAHVACSDLECGIRPEATIPWGNERRSRIVGGGNAGPGSWPWQAALYKEGEFQCGATLISDSWLLSAGHCFYHAQDNYWVARLGALRRGTPPAPHEQLRPISLIVLHPEYEDVGFINDISLLRLLEPVILSSFVRPICLPQPNQILKDGTMCTVVGWGQLFEIGRVFPDTLQEVQLPIISTGECRKRTLFLPLYKVTDNMFCAGYERGGRDACLGDSGGPLMCQETDGRWTLTGVTSNGYGCARANRPGVYTKVVNYLDWVKKVMETNEEGHGLPQCHGHRCPLGECLPPARLCNGYIECRDSSDESGCT</sequence>
<dbReference type="PRINTS" id="PR00722">
    <property type="entry name" value="CHYMOTRYPSIN"/>
</dbReference>
<evidence type="ECO:0000256" key="6">
    <source>
        <dbReference type="PROSITE-ProRule" id="PRU00196"/>
    </source>
</evidence>
<keyword evidence="2 7" id="KW-0378">Hydrolase</keyword>
<name>A0AAW1D1E5_9HEMI</name>
<reference evidence="10 11" key="1">
    <citation type="submission" date="2022-12" db="EMBL/GenBank/DDBJ databases">
        <title>Chromosome-level genome assembly of true bugs.</title>
        <authorList>
            <person name="Ma L."/>
            <person name="Li H."/>
        </authorList>
    </citation>
    <scope>NUCLEOTIDE SEQUENCE [LARGE SCALE GENOMIC DNA]</scope>
    <source>
        <strain evidence="10">Lab_2022b</strain>
    </source>
</reference>
<dbReference type="PROSITE" id="PS00135">
    <property type="entry name" value="TRYPSIN_SER"/>
    <property type="match status" value="1"/>
</dbReference>
<evidence type="ECO:0000256" key="1">
    <source>
        <dbReference type="ARBA" id="ARBA00022670"/>
    </source>
</evidence>
<dbReference type="InterPro" id="IPR018114">
    <property type="entry name" value="TRYPSIN_HIS"/>
</dbReference>
<keyword evidence="3 7" id="KW-0720">Serine protease</keyword>
<dbReference type="Gene3D" id="4.10.400.10">
    <property type="entry name" value="Low-density Lipoprotein Receptor"/>
    <property type="match status" value="2"/>
</dbReference>
<dbReference type="EMBL" id="JAPXFL010000006">
    <property type="protein sequence ID" value="KAK9504831.1"/>
    <property type="molecule type" value="Genomic_DNA"/>
</dbReference>
<feature type="disulfide bond" evidence="5">
    <location>
        <begin position="438"/>
        <end position="453"/>
    </location>
</feature>
<keyword evidence="11" id="KW-1185">Reference proteome</keyword>
<evidence type="ECO:0000256" key="3">
    <source>
        <dbReference type="ARBA" id="ARBA00022825"/>
    </source>
</evidence>
<dbReference type="PROSITE" id="PS50240">
    <property type="entry name" value="TRYPSIN_DOM"/>
    <property type="match status" value="1"/>
</dbReference>
<gene>
    <name evidence="10" type="ORF">O3M35_009011</name>
</gene>
<dbReference type="CDD" id="cd00112">
    <property type="entry name" value="LDLa"/>
    <property type="match status" value="2"/>
</dbReference>
<dbReference type="SMART" id="SM00192">
    <property type="entry name" value="LDLa"/>
    <property type="match status" value="1"/>
</dbReference>
<dbReference type="InterPro" id="IPR001254">
    <property type="entry name" value="Trypsin_dom"/>
</dbReference>
<dbReference type="InterPro" id="IPR009003">
    <property type="entry name" value="Peptidase_S1_PA"/>
</dbReference>
<dbReference type="PROSITE" id="PS50068">
    <property type="entry name" value="LDLRA_2"/>
    <property type="match status" value="1"/>
</dbReference>
<accession>A0AAW1D1E5</accession>
<feature type="domain" description="Peptidase S1" evidence="8">
    <location>
        <begin position="173"/>
        <end position="410"/>
    </location>
</feature>
<dbReference type="InterPro" id="IPR043504">
    <property type="entry name" value="Peptidase_S1_PA_chymotrypsin"/>
</dbReference>
<dbReference type="GO" id="GO:0016020">
    <property type="term" value="C:membrane"/>
    <property type="evidence" value="ECO:0007669"/>
    <property type="project" value="InterPro"/>
</dbReference>
<dbReference type="InterPro" id="IPR001190">
    <property type="entry name" value="SRCR"/>
</dbReference>
<evidence type="ECO:0000256" key="4">
    <source>
        <dbReference type="ARBA" id="ARBA00023157"/>
    </source>
</evidence>
<feature type="domain" description="SRCR" evidence="9">
    <location>
        <begin position="31"/>
        <end position="151"/>
    </location>
</feature>
<dbReference type="CDD" id="cd00190">
    <property type="entry name" value="Tryp_SPc"/>
    <property type="match status" value="1"/>
</dbReference>
<evidence type="ECO:0000313" key="10">
    <source>
        <dbReference type="EMBL" id="KAK9504831.1"/>
    </source>
</evidence>
<protein>
    <submittedName>
        <fullName evidence="10">Uncharacterized protein</fullName>
    </submittedName>
</protein>
<dbReference type="SUPFAM" id="SSF50494">
    <property type="entry name" value="Trypsin-like serine proteases"/>
    <property type="match status" value="1"/>
</dbReference>
<dbReference type="PROSITE" id="PS50287">
    <property type="entry name" value="SRCR_2"/>
    <property type="match status" value="1"/>
</dbReference>
<dbReference type="Gene3D" id="2.40.10.10">
    <property type="entry name" value="Trypsin-like serine proteases"/>
    <property type="match status" value="3"/>
</dbReference>
<dbReference type="Pfam" id="PF00057">
    <property type="entry name" value="Ldl_recept_a"/>
    <property type="match status" value="1"/>
</dbReference>
<organism evidence="10 11">
    <name type="scientific">Rhynocoris fuscipes</name>
    <dbReference type="NCBI Taxonomy" id="488301"/>
    <lineage>
        <taxon>Eukaryota</taxon>
        <taxon>Metazoa</taxon>
        <taxon>Ecdysozoa</taxon>
        <taxon>Arthropoda</taxon>
        <taxon>Hexapoda</taxon>
        <taxon>Insecta</taxon>
        <taxon>Pterygota</taxon>
        <taxon>Neoptera</taxon>
        <taxon>Paraneoptera</taxon>
        <taxon>Hemiptera</taxon>
        <taxon>Heteroptera</taxon>
        <taxon>Panheteroptera</taxon>
        <taxon>Cimicomorpha</taxon>
        <taxon>Reduviidae</taxon>
        <taxon>Harpactorinae</taxon>
        <taxon>Harpactorini</taxon>
        <taxon>Rhynocoris</taxon>
    </lineage>
</organism>
<dbReference type="SMART" id="SM00020">
    <property type="entry name" value="Tryp_SPc"/>
    <property type="match status" value="1"/>
</dbReference>
<dbReference type="InterPro" id="IPR001314">
    <property type="entry name" value="Peptidase_S1A"/>
</dbReference>
<dbReference type="PANTHER" id="PTHR24252">
    <property type="entry name" value="ACROSIN-RELATED"/>
    <property type="match status" value="1"/>
</dbReference>
<evidence type="ECO:0000259" key="8">
    <source>
        <dbReference type="PROSITE" id="PS50240"/>
    </source>
</evidence>